<feature type="transmembrane region" description="Helical" evidence="6">
    <location>
        <begin position="308"/>
        <end position="331"/>
    </location>
</feature>
<keyword evidence="9" id="KW-1185">Reference proteome</keyword>
<feature type="transmembrane region" description="Helical" evidence="6">
    <location>
        <begin position="154"/>
        <end position="175"/>
    </location>
</feature>
<comment type="subcellular location">
    <subcellularLocation>
        <location evidence="1">Membrane</location>
        <topology evidence="1">Multi-pass membrane protein</topology>
    </subcellularLocation>
</comment>
<dbReference type="InterPro" id="IPR020846">
    <property type="entry name" value="MFS_dom"/>
</dbReference>
<sequence length="531" mass="57349">MGFPAVLRENVLDTDSQASVSSSSAMEDAKTMRHMEKLESVNQRQLEVQGEALEVVERTYGIWQSLKMNKTALLYMLAAYLCAATYGYDTIANGATMALPSFEIYFGSFDPIFGSAVAGPLSQKIGRRYAAMAFAAVTIVGVALQYFATSRGELLAGKIVNGAAVGGLLSVGTTYASEVAPIRLRGLLLSGLAFFVVVMQAIGLGVVRAFAPDIRPVAFRTAFALQWLVGGLPAIAFFLVPESPNYLLLKGNTEAARKSMARIYGKHNHIDARLAHLQAGIQQELKQGQEATYQDCFKGTDRRRTLTVCLLQLGNSLIGSAFLTQNIYFLTLGGLSVIHAFDINIGGFCLALLIMPFTWYFGDKVGRRPLYLGGVIGNIIAMAVIGGLGYAPPSNKAAIWAIAVILNLLITWQIFTIVLVSWSMTPELSSYHLRQLTQSVSVITQAFASWLFQFCTPYMYNIGAGSGNLGAKTGFVFVGCSVVLLVLAFFWIPETSGLSTEGIDGLYEEGVSPRRFGKVGLRGWSGKSEGS</sequence>
<dbReference type="GO" id="GO:0005351">
    <property type="term" value="F:carbohydrate:proton symporter activity"/>
    <property type="evidence" value="ECO:0007669"/>
    <property type="project" value="TreeGrafter"/>
</dbReference>
<dbReference type="InterPro" id="IPR050360">
    <property type="entry name" value="MFS_Sugar_Transporters"/>
</dbReference>
<feature type="transmembrane region" description="Helical" evidence="6">
    <location>
        <begin position="72"/>
        <end position="92"/>
    </location>
</feature>
<dbReference type="PANTHER" id="PTHR48022:SF33">
    <property type="entry name" value="SUGAR PERMEASE, PUTATIVE (AFU_ORTHOLOGUE AFUA_6G12040)-RELATED"/>
    <property type="match status" value="1"/>
</dbReference>
<feature type="transmembrane region" description="Helical" evidence="6">
    <location>
        <begin position="472"/>
        <end position="492"/>
    </location>
</feature>
<evidence type="ECO:0000313" key="9">
    <source>
        <dbReference type="Proteomes" id="UP000235672"/>
    </source>
</evidence>
<gene>
    <name evidence="8" type="ORF">NA56DRAFT_700958</name>
</gene>
<evidence type="ECO:0000256" key="2">
    <source>
        <dbReference type="ARBA" id="ARBA00010992"/>
    </source>
</evidence>
<dbReference type="InterPro" id="IPR036259">
    <property type="entry name" value="MFS_trans_sf"/>
</dbReference>
<accession>A0A2J6QBG2</accession>
<dbReference type="PROSITE" id="PS50850">
    <property type="entry name" value="MFS"/>
    <property type="match status" value="1"/>
</dbReference>
<feature type="domain" description="Major facilitator superfamily (MFS) profile" evidence="7">
    <location>
        <begin position="56"/>
        <end position="496"/>
    </location>
</feature>
<protein>
    <submittedName>
        <fullName evidence="8">General substrate transporter</fullName>
    </submittedName>
</protein>
<dbReference type="InterPro" id="IPR005829">
    <property type="entry name" value="Sugar_transporter_CS"/>
</dbReference>
<dbReference type="Gene3D" id="1.20.1250.20">
    <property type="entry name" value="MFS general substrate transporter like domains"/>
    <property type="match status" value="1"/>
</dbReference>
<dbReference type="EMBL" id="KZ613474">
    <property type="protein sequence ID" value="PMD23568.1"/>
    <property type="molecule type" value="Genomic_DNA"/>
</dbReference>
<dbReference type="GO" id="GO:0016020">
    <property type="term" value="C:membrane"/>
    <property type="evidence" value="ECO:0007669"/>
    <property type="project" value="UniProtKB-SubCell"/>
</dbReference>
<feature type="transmembrane region" description="Helical" evidence="6">
    <location>
        <begin position="369"/>
        <end position="391"/>
    </location>
</feature>
<proteinExistence type="inferred from homology"/>
<dbReference type="PROSITE" id="PS00217">
    <property type="entry name" value="SUGAR_TRANSPORT_2"/>
    <property type="match status" value="1"/>
</dbReference>
<feature type="transmembrane region" description="Helical" evidence="6">
    <location>
        <begin position="397"/>
        <end position="420"/>
    </location>
</feature>
<dbReference type="PANTHER" id="PTHR48022">
    <property type="entry name" value="PLASTIDIC GLUCOSE TRANSPORTER 4"/>
    <property type="match status" value="1"/>
</dbReference>
<dbReference type="Pfam" id="PF00083">
    <property type="entry name" value="Sugar_tr"/>
    <property type="match status" value="1"/>
</dbReference>
<feature type="transmembrane region" description="Helical" evidence="6">
    <location>
        <begin position="440"/>
        <end position="460"/>
    </location>
</feature>
<evidence type="ECO:0000313" key="8">
    <source>
        <dbReference type="EMBL" id="PMD23568.1"/>
    </source>
</evidence>
<comment type="similarity">
    <text evidence="2">Belongs to the major facilitator superfamily. Sugar transporter (TC 2.A.1.1) family.</text>
</comment>
<feature type="transmembrane region" description="Helical" evidence="6">
    <location>
        <begin position="217"/>
        <end position="240"/>
    </location>
</feature>
<dbReference type="Proteomes" id="UP000235672">
    <property type="component" value="Unassembled WGS sequence"/>
</dbReference>
<keyword evidence="3 6" id="KW-0812">Transmembrane</keyword>
<evidence type="ECO:0000256" key="5">
    <source>
        <dbReference type="ARBA" id="ARBA00023136"/>
    </source>
</evidence>
<feature type="transmembrane region" description="Helical" evidence="6">
    <location>
        <begin position="343"/>
        <end position="362"/>
    </location>
</feature>
<evidence type="ECO:0000256" key="3">
    <source>
        <dbReference type="ARBA" id="ARBA00022692"/>
    </source>
</evidence>
<dbReference type="FunFam" id="1.20.1250.20:FF:000078">
    <property type="entry name" value="MFS maltose transporter, putative"/>
    <property type="match status" value="1"/>
</dbReference>
<evidence type="ECO:0000259" key="7">
    <source>
        <dbReference type="PROSITE" id="PS50850"/>
    </source>
</evidence>
<name>A0A2J6QBG2_9HELO</name>
<feature type="transmembrane region" description="Helical" evidence="6">
    <location>
        <begin position="187"/>
        <end position="211"/>
    </location>
</feature>
<dbReference type="AlphaFoldDB" id="A0A2J6QBG2"/>
<dbReference type="SUPFAM" id="SSF103473">
    <property type="entry name" value="MFS general substrate transporter"/>
    <property type="match status" value="1"/>
</dbReference>
<reference evidence="8 9" key="1">
    <citation type="submission" date="2016-05" db="EMBL/GenBank/DDBJ databases">
        <title>A degradative enzymes factory behind the ericoid mycorrhizal symbiosis.</title>
        <authorList>
            <consortium name="DOE Joint Genome Institute"/>
            <person name="Martino E."/>
            <person name="Morin E."/>
            <person name="Grelet G."/>
            <person name="Kuo A."/>
            <person name="Kohler A."/>
            <person name="Daghino S."/>
            <person name="Barry K."/>
            <person name="Choi C."/>
            <person name="Cichocki N."/>
            <person name="Clum A."/>
            <person name="Copeland A."/>
            <person name="Hainaut M."/>
            <person name="Haridas S."/>
            <person name="Labutti K."/>
            <person name="Lindquist E."/>
            <person name="Lipzen A."/>
            <person name="Khouja H.-R."/>
            <person name="Murat C."/>
            <person name="Ohm R."/>
            <person name="Olson A."/>
            <person name="Spatafora J."/>
            <person name="Veneault-Fourrey C."/>
            <person name="Henrissat B."/>
            <person name="Grigoriev I."/>
            <person name="Martin F."/>
            <person name="Perotto S."/>
        </authorList>
    </citation>
    <scope>NUCLEOTIDE SEQUENCE [LARGE SCALE GENOMIC DNA]</scope>
    <source>
        <strain evidence="8 9">UAMH 7357</strain>
    </source>
</reference>
<keyword evidence="4 6" id="KW-1133">Transmembrane helix</keyword>
<feature type="transmembrane region" description="Helical" evidence="6">
    <location>
        <begin position="129"/>
        <end position="148"/>
    </location>
</feature>
<evidence type="ECO:0000256" key="6">
    <source>
        <dbReference type="SAM" id="Phobius"/>
    </source>
</evidence>
<keyword evidence="5 6" id="KW-0472">Membrane</keyword>
<dbReference type="InterPro" id="IPR005828">
    <property type="entry name" value="MFS_sugar_transport-like"/>
</dbReference>
<evidence type="ECO:0000256" key="4">
    <source>
        <dbReference type="ARBA" id="ARBA00022989"/>
    </source>
</evidence>
<organism evidence="8 9">
    <name type="scientific">Hyaloscypha hepaticicola</name>
    <dbReference type="NCBI Taxonomy" id="2082293"/>
    <lineage>
        <taxon>Eukaryota</taxon>
        <taxon>Fungi</taxon>
        <taxon>Dikarya</taxon>
        <taxon>Ascomycota</taxon>
        <taxon>Pezizomycotina</taxon>
        <taxon>Leotiomycetes</taxon>
        <taxon>Helotiales</taxon>
        <taxon>Hyaloscyphaceae</taxon>
        <taxon>Hyaloscypha</taxon>
    </lineage>
</organism>
<evidence type="ECO:0000256" key="1">
    <source>
        <dbReference type="ARBA" id="ARBA00004141"/>
    </source>
</evidence>
<dbReference type="OrthoDB" id="6612291at2759"/>